<accession>A0A444WAN7</accession>
<evidence type="ECO:0000313" key="2">
    <source>
        <dbReference type="EMBL" id="RYJ42875.1"/>
    </source>
</evidence>
<dbReference type="OrthoDB" id="1201884at2"/>
<evidence type="ECO:0000256" key="1">
    <source>
        <dbReference type="SAM" id="SignalP"/>
    </source>
</evidence>
<keyword evidence="1" id="KW-0732">Signal</keyword>
<feature type="chain" id="PRO_5019436229" description="Lipocalin-like domain-containing protein" evidence="1">
    <location>
        <begin position="19"/>
        <end position="146"/>
    </location>
</feature>
<sequence>MKTLKLMLLLLYIPVAFSCNNDDDNNQPSNQEFEGTWKLINVSGGFGGVDHDFEEGIITWTFNSQNETIVVVNNNPADVYDGLGTGEYTYDFVPNDITTICAESFEAQGPGDAETTSNFGCMAITGNDMTLSMAEADGFLLTFKKN</sequence>
<dbReference type="PROSITE" id="PS51257">
    <property type="entry name" value="PROKAR_LIPOPROTEIN"/>
    <property type="match status" value="1"/>
</dbReference>
<proteinExistence type="predicted"/>
<evidence type="ECO:0000313" key="3">
    <source>
        <dbReference type="Proteomes" id="UP000289775"/>
    </source>
</evidence>
<comment type="caution">
    <text evidence="2">The sequence shown here is derived from an EMBL/GenBank/DDBJ whole genome shotgun (WGS) entry which is preliminary data.</text>
</comment>
<dbReference type="Proteomes" id="UP000289775">
    <property type="component" value="Unassembled WGS sequence"/>
</dbReference>
<organism evidence="2 3">
    <name type="scientific">Flavobacterium beibuense</name>
    <dbReference type="NCBI Taxonomy" id="657326"/>
    <lineage>
        <taxon>Bacteria</taxon>
        <taxon>Pseudomonadati</taxon>
        <taxon>Bacteroidota</taxon>
        <taxon>Flavobacteriia</taxon>
        <taxon>Flavobacteriales</taxon>
        <taxon>Flavobacteriaceae</taxon>
        <taxon>Flavobacterium</taxon>
    </lineage>
</organism>
<name>A0A444WAN7_9FLAO</name>
<protein>
    <recommendedName>
        <fullName evidence="4">Lipocalin-like domain-containing protein</fullName>
    </recommendedName>
</protein>
<dbReference type="EMBL" id="JUIW01000006">
    <property type="protein sequence ID" value="RYJ42875.1"/>
    <property type="molecule type" value="Genomic_DNA"/>
</dbReference>
<evidence type="ECO:0008006" key="4">
    <source>
        <dbReference type="Google" id="ProtNLM"/>
    </source>
</evidence>
<gene>
    <name evidence="2" type="ORF">NU09_1974</name>
</gene>
<keyword evidence="3" id="KW-1185">Reference proteome</keyword>
<dbReference type="AlphaFoldDB" id="A0A444WAN7"/>
<reference evidence="2 3" key="1">
    <citation type="submission" date="2014-12" db="EMBL/GenBank/DDBJ databases">
        <title>Genome sequence of Flavobacterium beibuense RSKm HC5.</title>
        <authorList>
            <person name="Kim J.F."/>
            <person name="Song J.Y."/>
            <person name="Kwak M.-J."/>
            <person name="Lee S.-W."/>
        </authorList>
    </citation>
    <scope>NUCLEOTIDE SEQUENCE [LARGE SCALE GENOMIC DNA]</scope>
    <source>
        <strain evidence="2 3">RSKm HC5</strain>
    </source>
</reference>
<dbReference type="RefSeq" id="WP_129751101.1">
    <property type="nucleotide sequence ID" value="NZ_JUIW01000006.1"/>
</dbReference>
<feature type="signal peptide" evidence="1">
    <location>
        <begin position="1"/>
        <end position="18"/>
    </location>
</feature>